<proteinExistence type="predicted"/>
<keyword evidence="2" id="KW-1185">Reference proteome</keyword>
<sequence>MPCTGPRGPRRTPGGPTCLHGQFKASALRHLAFSVRVIIATTFTSSNPLHGPHHHPTFSFTSLLRFVTSGAPSLKKKQQNRQIKICLSVSPRSPSQFIDPFSFLFSFPAERRRPGWRKWLGFVRHELGVAKQRFVLSLMRAKSFLCGFPFLSAGEMITGWKR</sequence>
<dbReference type="EMBL" id="CP097508">
    <property type="protein sequence ID" value="URE12003.1"/>
    <property type="molecule type" value="Genomic_DNA"/>
</dbReference>
<evidence type="ECO:0000313" key="2">
    <source>
        <dbReference type="Proteomes" id="UP001055439"/>
    </source>
</evidence>
<name>A0A9E7GJ05_9LILI</name>
<gene>
    <name evidence="1" type="ORF">MUK42_33940</name>
</gene>
<reference evidence="1" key="1">
    <citation type="submission" date="2022-05" db="EMBL/GenBank/DDBJ databases">
        <title>The Musa troglodytarum L. genome provides insights into the mechanism of non-climacteric behaviour and enrichment of carotenoids.</title>
        <authorList>
            <person name="Wang J."/>
        </authorList>
    </citation>
    <scope>NUCLEOTIDE SEQUENCE</scope>
    <source>
        <tissue evidence="1">Leaf</tissue>
    </source>
</reference>
<organism evidence="1 2">
    <name type="scientific">Musa troglodytarum</name>
    <name type="common">fe'i banana</name>
    <dbReference type="NCBI Taxonomy" id="320322"/>
    <lineage>
        <taxon>Eukaryota</taxon>
        <taxon>Viridiplantae</taxon>
        <taxon>Streptophyta</taxon>
        <taxon>Embryophyta</taxon>
        <taxon>Tracheophyta</taxon>
        <taxon>Spermatophyta</taxon>
        <taxon>Magnoliopsida</taxon>
        <taxon>Liliopsida</taxon>
        <taxon>Zingiberales</taxon>
        <taxon>Musaceae</taxon>
        <taxon>Musa</taxon>
    </lineage>
</organism>
<dbReference type="Proteomes" id="UP001055439">
    <property type="component" value="Chromosome 6"/>
</dbReference>
<dbReference type="AlphaFoldDB" id="A0A9E7GJ05"/>
<protein>
    <submittedName>
        <fullName evidence="1">Uncharacterized protein</fullName>
    </submittedName>
</protein>
<accession>A0A9E7GJ05</accession>
<evidence type="ECO:0000313" key="1">
    <source>
        <dbReference type="EMBL" id="URE12003.1"/>
    </source>
</evidence>